<dbReference type="OrthoDB" id="247013at2759"/>
<dbReference type="AlphaFoldDB" id="A0A075A1F3"/>
<proteinExistence type="predicted"/>
<sequence length="330" mass="37858">MKLNMRPKGYTTNNRSAVVPFRYLAAMPPEGSTRAGILPGCPSLDRGNREAEQLEHEAAWCSTFSGLETSQMRDSAGFRMSLSQNQICLQMSVAENSSTAHGRFALLGAHQQLKREAAWCSTFSYLETSNLSDSFGFQLAGRPVTLNSRMKEMHYRVSITPNQRRFFPIKKTTHKVAENSWTAHDRFRPSWGSSGGRSPRVSVNLMFYNGRYFFHEFAYHFHLSTANGAPSCTKLKTTRKLLTSLLKTLRQSTTGFARLASHQVGAVPSFHQPYVLLEPKLDCFRQIEHKLRQMFACDKNRFKRRKKTRYNHQKIIHEMKMFNRCESVQL</sequence>
<dbReference type="GeneID" id="20324582"/>
<evidence type="ECO:0000313" key="1">
    <source>
        <dbReference type="EMBL" id="KER21204.1"/>
    </source>
</evidence>
<dbReference type="KEGG" id="ovi:T265_10414"/>
<protein>
    <submittedName>
        <fullName evidence="1">Uncharacterized protein</fullName>
    </submittedName>
</protein>
<dbReference type="RefSeq" id="XP_009175044.1">
    <property type="nucleotide sequence ID" value="XM_009176780.1"/>
</dbReference>
<keyword evidence="2" id="KW-1185">Reference proteome</keyword>
<gene>
    <name evidence="1" type="ORF">T265_10414</name>
</gene>
<organism evidence="1 2">
    <name type="scientific">Opisthorchis viverrini</name>
    <name type="common">Southeast Asian liver fluke</name>
    <dbReference type="NCBI Taxonomy" id="6198"/>
    <lineage>
        <taxon>Eukaryota</taxon>
        <taxon>Metazoa</taxon>
        <taxon>Spiralia</taxon>
        <taxon>Lophotrochozoa</taxon>
        <taxon>Platyhelminthes</taxon>
        <taxon>Trematoda</taxon>
        <taxon>Digenea</taxon>
        <taxon>Opisthorchiida</taxon>
        <taxon>Opisthorchiata</taxon>
        <taxon>Opisthorchiidae</taxon>
        <taxon>Opisthorchis</taxon>
    </lineage>
</organism>
<dbReference type="CTD" id="20324582"/>
<accession>A0A075A1F3</accession>
<dbReference type="Proteomes" id="UP000054324">
    <property type="component" value="Unassembled WGS sequence"/>
</dbReference>
<reference evidence="1 2" key="1">
    <citation type="submission" date="2013-11" db="EMBL/GenBank/DDBJ databases">
        <title>Opisthorchis viverrini - life in the bile duct.</title>
        <authorList>
            <person name="Young N.D."/>
            <person name="Nagarajan N."/>
            <person name="Lin S.J."/>
            <person name="Korhonen P.K."/>
            <person name="Jex A.R."/>
            <person name="Hall R.S."/>
            <person name="Safavi-Hemami H."/>
            <person name="Kaewkong W."/>
            <person name="Bertrand D."/>
            <person name="Gao S."/>
            <person name="Seet Q."/>
            <person name="Wongkham S."/>
            <person name="Teh B.T."/>
            <person name="Wongkham C."/>
            <person name="Intapan P.M."/>
            <person name="Maleewong W."/>
            <person name="Yang X."/>
            <person name="Hu M."/>
            <person name="Wang Z."/>
            <person name="Hofmann A."/>
            <person name="Sternberg P.W."/>
            <person name="Tan P."/>
            <person name="Wang J."/>
            <person name="Gasser R.B."/>
        </authorList>
    </citation>
    <scope>NUCLEOTIDE SEQUENCE [LARGE SCALE GENOMIC DNA]</scope>
</reference>
<name>A0A075A1F3_OPIVI</name>
<evidence type="ECO:0000313" key="2">
    <source>
        <dbReference type="Proteomes" id="UP000054324"/>
    </source>
</evidence>
<dbReference type="EMBL" id="KL596984">
    <property type="protein sequence ID" value="KER21204.1"/>
    <property type="molecule type" value="Genomic_DNA"/>
</dbReference>